<evidence type="ECO:0000256" key="5">
    <source>
        <dbReference type="SAM" id="MobiDB-lite"/>
    </source>
</evidence>
<dbReference type="InterPro" id="IPR008253">
    <property type="entry name" value="Marvel"/>
</dbReference>
<evidence type="ECO:0000256" key="2">
    <source>
        <dbReference type="ARBA" id="ARBA00022692"/>
    </source>
</evidence>
<gene>
    <name evidence="8" type="ORF">B0J11DRAFT_577026</name>
</gene>
<dbReference type="EMBL" id="JAGMWT010000003">
    <property type="protein sequence ID" value="KAH7132079.1"/>
    <property type="molecule type" value="Genomic_DNA"/>
</dbReference>
<keyword evidence="9" id="KW-1185">Reference proteome</keyword>
<accession>A0A9P9IV99</accession>
<sequence>MAFGLRGGAVQVPRWILILRAFQLFFAILILCLVAYALSVDRGGPLQPPLISTIIIAALTIVPILVLVTPLHLAQRKIYDPRIALLLDGFAMLWWLATFAALASYQNIYRYWGREFKLLDIQFEVCGRCRRAWRVGVASTVFSVIQFLLFLFSTLIFIYYYHCQLSGHPAPGIQPKTNSFRGPTDGRSGCAAGVAGAAGPTGSATTGIATNGTPTGTTAHIGEQHPLKNLSSQGRNGPVNPTTNGQQSNPPYLTGALGSPGQSTDCGNGHAPGSNGEHGEEQGRPI</sequence>
<evidence type="ECO:0000313" key="9">
    <source>
        <dbReference type="Proteomes" id="UP000700596"/>
    </source>
</evidence>
<protein>
    <recommendedName>
        <fullName evidence="7">MARVEL domain-containing protein</fullName>
    </recommendedName>
</protein>
<evidence type="ECO:0000256" key="6">
    <source>
        <dbReference type="SAM" id="Phobius"/>
    </source>
</evidence>
<dbReference type="PANTHER" id="PTHR37451">
    <property type="entry name" value="MARVEL DOMAIN"/>
    <property type="match status" value="1"/>
</dbReference>
<evidence type="ECO:0000256" key="4">
    <source>
        <dbReference type="ARBA" id="ARBA00023136"/>
    </source>
</evidence>
<keyword evidence="3 6" id="KW-1133">Transmembrane helix</keyword>
<feature type="domain" description="MARVEL" evidence="7">
    <location>
        <begin position="17"/>
        <end position="155"/>
    </location>
</feature>
<feature type="region of interest" description="Disordered" evidence="5">
    <location>
        <begin position="191"/>
        <end position="286"/>
    </location>
</feature>
<evidence type="ECO:0000256" key="1">
    <source>
        <dbReference type="ARBA" id="ARBA00004141"/>
    </source>
</evidence>
<organism evidence="8 9">
    <name type="scientific">Dendryphion nanum</name>
    <dbReference type="NCBI Taxonomy" id="256645"/>
    <lineage>
        <taxon>Eukaryota</taxon>
        <taxon>Fungi</taxon>
        <taxon>Dikarya</taxon>
        <taxon>Ascomycota</taxon>
        <taxon>Pezizomycotina</taxon>
        <taxon>Dothideomycetes</taxon>
        <taxon>Pleosporomycetidae</taxon>
        <taxon>Pleosporales</taxon>
        <taxon>Torulaceae</taxon>
        <taxon>Dendryphion</taxon>
    </lineage>
</organism>
<keyword evidence="4 6" id="KW-0472">Membrane</keyword>
<name>A0A9P9IV99_9PLEO</name>
<dbReference type="Proteomes" id="UP000700596">
    <property type="component" value="Unassembled WGS sequence"/>
</dbReference>
<dbReference type="Pfam" id="PF01284">
    <property type="entry name" value="MARVEL"/>
    <property type="match status" value="1"/>
</dbReference>
<evidence type="ECO:0000313" key="8">
    <source>
        <dbReference type="EMBL" id="KAH7132079.1"/>
    </source>
</evidence>
<proteinExistence type="predicted"/>
<reference evidence="8" key="1">
    <citation type="journal article" date="2021" name="Nat. Commun.">
        <title>Genetic determinants of endophytism in the Arabidopsis root mycobiome.</title>
        <authorList>
            <person name="Mesny F."/>
            <person name="Miyauchi S."/>
            <person name="Thiergart T."/>
            <person name="Pickel B."/>
            <person name="Atanasova L."/>
            <person name="Karlsson M."/>
            <person name="Huettel B."/>
            <person name="Barry K.W."/>
            <person name="Haridas S."/>
            <person name="Chen C."/>
            <person name="Bauer D."/>
            <person name="Andreopoulos W."/>
            <person name="Pangilinan J."/>
            <person name="LaButti K."/>
            <person name="Riley R."/>
            <person name="Lipzen A."/>
            <person name="Clum A."/>
            <person name="Drula E."/>
            <person name="Henrissat B."/>
            <person name="Kohler A."/>
            <person name="Grigoriev I.V."/>
            <person name="Martin F.M."/>
            <person name="Hacquard S."/>
        </authorList>
    </citation>
    <scope>NUCLEOTIDE SEQUENCE</scope>
    <source>
        <strain evidence="8">MPI-CAGE-CH-0243</strain>
    </source>
</reference>
<feature type="compositionally biased region" description="Polar residues" evidence="5">
    <location>
        <begin position="229"/>
        <end position="251"/>
    </location>
</feature>
<comment type="subcellular location">
    <subcellularLocation>
        <location evidence="1">Membrane</location>
        <topology evidence="1">Multi-pass membrane protein</topology>
    </subcellularLocation>
</comment>
<feature type="compositionally biased region" description="Low complexity" evidence="5">
    <location>
        <begin position="191"/>
        <end position="210"/>
    </location>
</feature>
<dbReference type="AlphaFoldDB" id="A0A9P9IV99"/>
<comment type="caution">
    <text evidence="8">The sequence shown here is derived from an EMBL/GenBank/DDBJ whole genome shotgun (WGS) entry which is preliminary data.</text>
</comment>
<dbReference type="PANTHER" id="PTHR37451:SF4">
    <property type="entry name" value="MARVEL DOMAIN-CONTAINING PROTEIN"/>
    <property type="match status" value="1"/>
</dbReference>
<feature type="transmembrane region" description="Helical" evidence="6">
    <location>
        <begin position="15"/>
        <end position="38"/>
    </location>
</feature>
<evidence type="ECO:0000259" key="7">
    <source>
        <dbReference type="Pfam" id="PF01284"/>
    </source>
</evidence>
<dbReference type="GO" id="GO:0016020">
    <property type="term" value="C:membrane"/>
    <property type="evidence" value="ECO:0007669"/>
    <property type="project" value="UniProtKB-SubCell"/>
</dbReference>
<feature type="transmembrane region" description="Helical" evidence="6">
    <location>
        <begin position="137"/>
        <end position="161"/>
    </location>
</feature>
<keyword evidence="2 6" id="KW-0812">Transmembrane</keyword>
<feature type="transmembrane region" description="Helical" evidence="6">
    <location>
        <begin position="50"/>
        <end position="71"/>
    </location>
</feature>
<feature type="transmembrane region" description="Helical" evidence="6">
    <location>
        <begin position="83"/>
        <end position="105"/>
    </location>
</feature>
<feature type="compositionally biased region" description="Basic and acidic residues" evidence="5">
    <location>
        <begin position="277"/>
        <end position="286"/>
    </location>
</feature>
<dbReference type="OrthoDB" id="3798631at2759"/>
<evidence type="ECO:0000256" key="3">
    <source>
        <dbReference type="ARBA" id="ARBA00022989"/>
    </source>
</evidence>